<evidence type="ECO:0000313" key="2">
    <source>
        <dbReference type="EMBL" id="AOS97522.1"/>
    </source>
</evidence>
<name>A0A1C9W8R6_9GAMM</name>
<keyword evidence="1" id="KW-0472">Membrane</keyword>
<evidence type="ECO:0000256" key="1">
    <source>
        <dbReference type="SAM" id="Phobius"/>
    </source>
</evidence>
<dbReference type="KEGG" id="micc:AUP74_02098"/>
<dbReference type="InterPro" id="IPR012902">
    <property type="entry name" value="N_methyl_site"/>
</dbReference>
<evidence type="ECO:0000313" key="3">
    <source>
        <dbReference type="Proteomes" id="UP000095672"/>
    </source>
</evidence>
<feature type="transmembrane region" description="Helical" evidence="1">
    <location>
        <begin position="16"/>
        <end position="37"/>
    </location>
</feature>
<accession>A0A1C9W8R6</accession>
<keyword evidence="1" id="KW-0812">Transmembrane</keyword>
<protein>
    <recommendedName>
        <fullName evidence="4">Type IV pilus modification protein PilV</fullName>
    </recommendedName>
</protein>
<dbReference type="RefSeq" id="WP_145924372.1">
    <property type="nucleotide sequence ID" value="NZ_CP014143.1"/>
</dbReference>
<dbReference type="OrthoDB" id="5783278at2"/>
<dbReference type="EMBL" id="CP014143">
    <property type="protein sequence ID" value="AOS97522.1"/>
    <property type="molecule type" value="Genomic_DNA"/>
</dbReference>
<reference evidence="3" key="1">
    <citation type="submission" date="2016-01" db="EMBL/GenBank/DDBJ databases">
        <title>Complete genome sequence of Microbulbifer sp. CCB-MM1, a halophile isolated from Matang Mangrove Forest, Perak.</title>
        <authorList>
            <person name="Moh T.H."/>
            <person name="Dinesh B."/>
            <person name="Lau N.-S."/>
            <person name="Go F."/>
            <person name="Alexander Chong S.-C."/>
        </authorList>
    </citation>
    <scope>NUCLEOTIDE SEQUENCE [LARGE SCALE GENOMIC DNA]</scope>
    <source>
        <strain evidence="3">CCB-MM1</strain>
    </source>
</reference>
<proteinExistence type="predicted"/>
<sequence>MIDAKPALLSLKKSRGVGLIEVLIAMFVLAIGVLALGRMQGDFLGISATNKARAEALAIAQGRLEDMRNYMHVANTLAEFNALYPIAVNANVQSIDGVNATFRRTETVAAKGELRTVTVNVVWENARGETESVLLDTELAYNSPGAPASLAVVQEGPLVPSPTGRAKLGEGTLPDGAETTPNNDGTKMYIADGDRNLVSGDKIVLTLEDACSTAGGTCENFVQIRGKVYIDNGTQKSLDPEDIHLQASDAAFCTRYYLDSAGEAQTLDGANSSDLLTAEGDYTYFHYTCYLGGGWHGNVGILLAGGIKQRDKVCLGDPVSQNEWEAPVIAVRRAYRGMIYGKDSDGTPLTTDSGYIYTSYGIADGIVLPDPDTDDHSHDFVISAMSAESTEGANCISQSVMVRGDANIDGIPGDLFTGNPHDFVCLNDGMLDTYDPDKYGHDTTCPYDPTSPPVERHILSGLVDVSVQDPQIFSEEVLASISVNTSDGPGNCLLGLFSGGGSQYQANFECDVYDWGAGWNGMIYTTAQGNELKLSCSPSPLPLTAVTDDDVVSNVDCVVDNYALISGRVTTVDQNKVLSAVSIPDGHCSVSNSGLSYECVTGAYDVDWDGTLTFLLSDGVVCAAIGTSPSGSLTLVNGSGSADAVAVAITGYNQLDINIQDRVNDCPG</sequence>
<evidence type="ECO:0008006" key="4">
    <source>
        <dbReference type="Google" id="ProtNLM"/>
    </source>
</evidence>
<dbReference type="STRING" id="1769779.AUP74_02098"/>
<keyword evidence="3" id="KW-1185">Reference proteome</keyword>
<gene>
    <name evidence="2" type="ORF">AUP74_02098</name>
</gene>
<dbReference type="Proteomes" id="UP000095672">
    <property type="component" value="Chromosome"/>
</dbReference>
<dbReference type="AlphaFoldDB" id="A0A1C9W8R6"/>
<dbReference type="Pfam" id="PF07963">
    <property type="entry name" value="N_methyl"/>
    <property type="match status" value="1"/>
</dbReference>
<organism evidence="2 3">
    <name type="scientific">Microbulbifer aggregans</name>
    <dbReference type="NCBI Taxonomy" id="1769779"/>
    <lineage>
        <taxon>Bacteria</taxon>
        <taxon>Pseudomonadati</taxon>
        <taxon>Pseudomonadota</taxon>
        <taxon>Gammaproteobacteria</taxon>
        <taxon>Cellvibrionales</taxon>
        <taxon>Microbulbiferaceae</taxon>
        <taxon>Microbulbifer</taxon>
    </lineage>
</organism>
<keyword evidence="1" id="KW-1133">Transmembrane helix</keyword>